<evidence type="ECO:0000256" key="1">
    <source>
        <dbReference type="ARBA" id="ARBA00009617"/>
    </source>
</evidence>
<organism evidence="3 4">
    <name type="scientific">Tritonibacter scottomollicae</name>
    <name type="common">Epibacterium scottomollicae</name>
    <dbReference type="NCBI Taxonomy" id="483013"/>
    <lineage>
        <taxon>Bacteria</taxon>
        <taxon>Pseudomonadati</taxon>
        <taxon>Pseudomonadota</taxon>
        <taxon>Alphaproteobacteria</taxon>
        <taxon>Rhodobacterales</taxon>
        <taxon>Paracoccaceae</taxon>
        <taxon>Tritonibacter</taxon>
    </lineage>
</organism>
<dbReference type="InterPro" id="IPR039672">
    <property type="entry name" value="MFS_2"/>
</dbReference>
<gene>
    <name evidence="3" type="ORF">CLV89_106110</name>
</gene>
<keyword evidence="2" id="KW-0812">Transmembrane</keyword>
<dbReference type="OrthoDB" id="181905at2"/>
<dbReference type="PANTHER" id="PTHR11328">
    <property type="entry name" value="MAJOR FACILITATOR SUPERFAMILY DOMAIN-CONTAINING PROTEIN"/>
    <property type="match status" value="1"/>
</dbReference>
<dbReference type="Proteomes" id="UP000237718">
    <property type="component" value="Unassembled WGS sequence"/>
</dbReference>
<feature type="transmembrane region" description="Helical" evidence="2">
    <location>
        <begin position="96"/>
        <end position="120"/>
    </location>
</feature>
<evidence type="ECO:0000313" key="4">
    <source>
        <dbReference type="Proteomes" id="UP000237718"/>
    </source>
</evidence>
<evidence type="ECO:0000313" key="3">
    <source>
        <dbReference type="EMBL" id="PRZ47577.1"/>
    </source>
</evidence>
<feature type="transmembrane region" description="Helical" evidence="2">
    <location>
        <begin position="379"/>
        <end position="398"/>
    </location>
</feature>
<dbReference type="PANTHER" id="PTHR11328:SF24">
    <property type="entry name" value="MAJOR FACILITATOR SUPERFAMILY (MFS) PROFILE DOMAIN-CONTAINING PROTEIN"/>
    <property type="match status" value="1"/>
</dbReference>
<dbReference type="AlphaFoldDB" id="A0A2T1AGA1"/>
<keyword evidence="2" id="KW-0472">Membrane</keyword>
<dbReference type="Pfam" id="PF13347">
    <property type="entry name" value="MFS_2"/>
    <property type="match status" value="1"/>
</dbReference>
<proteinExistence type="inferred from homology"/>
<dbReference type="GO" id="GO:0015293">
    <property type="term" value="F:symporter activity"/>
    <property type="evidence" value="ECO:0007669"/>
    <property type="project" value="InterPro"/>
</dbReference>
<reference evidence="3 4" key="1">
    <citation type="submission" date="2018-03" db="EMBL/GenBank/DDBJ databases">
        <title>Genomic Encyclopedia of Archaeal and Bacterial Type Strains, Phase II (KMG-II): from individual species to whole genera.</title>
        <authorList>
            <person name="Goeker M."/>
        </authorList>
    </citation>
    <scope>NUCLEOTIDE SEQUENCE [LARGE SCALE GENOMIC DNA]</scope>
    <source>
        <strain evidence="3 4">DSM 25328</strain>
    </source>
</reference>
<dbReference type="RefSeq" id="WP_106163841.1">
    <property type="nucleotide sequence ID" value="NZ_PVUF01000006.1"/>
</dbReference>
<feature type="transmembrane region" description="Helical" evidence="2">
    <location>
        <begin position="298"/>
        <end position="325"/>
    </location>
</feature>
<feature type="transmembrane region" description="Helical" evidence="2">
    <location>
        <begin position="167"/>
        <end position="189"/>
    </location>
</feature>
<dbReference type="Gene3D" id="1.20.1250.20">
    <property type="entry name" value="MFS general substrate transporter like domains"/>
    <property type="match status" value="2"/>
</dbReference>
<dbReference type="GO" id="GO:0008643">
    <property type="term" value="P:carbohydrate transport"/>
    <property type="evidence" value="ECO:0007669"/>
    <property type="project" value="InterPro"/>
</dbReference>
<evidence type="ECO:0000256" key="2">
    <source>
        <dbReference type="SAM" id="Phobius"/>
    </source>
</evidence>
<feature type="transmembrane region" description="Helical" evidence="2">
    <location>
        <begin position="274"/>
        <end position="292"/>
    </location>
</feature>
<dbReference type="EMBL" id="PVUF01000006">
    <property type="protein sequence ID" value="PRZ47577.1"/>
    <property type="molecule type" value="Genomic_DNA"/>
</dbReference>
<dbReference type="SUPFAM" id="SSF103473">
    <property type="entry name" value="MFS general substrate transporter"/>
    <property type="match status" value="2"/>
</dbReference>
<accession>A0A2T1AGA1</accession>
<feature type="transmembrane region" description="Helical" evidence="2">
    <location>
        <begin position="210"/>
        <end position="232"/>
    </location>
</feature>
<feature type="transmembrane region" description="Helical" evidence="2">
    <location>
        <begin position="71"/>
        <end position="90"/>
    </location>
</feature>
<protein>
    <submittedName>
        <fullName evidence="3">Na+/melibiose symporter-like transporter</fullName>
    </submittedName>
</protein>
<feature type="transmembrane region" description="Helical" evidence="2">
    <location>
        <begin position="337"/>
        <end position="359"/>
    </location>
</feature>
<feature type="transmembrane region" description="Helical" evidence="2">
    <location>
        <begin position="244"/>
        <end position="262"/>
    </location>
</feature>
<feature type="transmembrane region" description="Helical" evidence="2">
    <location>
        <begin position="7"/>
        <end position="25"/>
    </location>
</feature>
<comment type="similarity">
    <text evidence="1">Belongs to the sodium:galactoside symporter (TC 2.A.2) family.</text>
</comment>
<name>A0A2T1AGA1_TRISK</name>
<comment type="caution">
    <text evidence="3">The sequence shown here is derived from an EMBL/GenBank/DDBJ whole genome shotgun (WGS) entry which is preliminary data.</text>
</comment>
<feature type="transmembrane region" description="Helical" evidence="2">
    <location>
        <begin position="141"/>
        <end position="161"/>
    </location>
</feature>
<dbReference type="InterPro" id="IPR036259">
    <property type="entry name" value="MFS_trans_sf"/>
</dbReference>
<dbReference type="GO" id="GO:0005886">
    <property type="term" value="C:plasma membrane"/>
    <property type="evidence" value="ECO:0007669"/>
    <property type="project" value="TreeGrafter"/>
</dbReference>
<feature type="transmembrane region" description="Helical" evidence="2">
    <location>
        <begin position="31"/>
        <end position="50"/>
    </location>
</feature>
<sequence>MMHPWRVSTYALMLAAAGLPLYIHLPRYATGELGLSLATLGVILAGIRVMDFAQDPALGWLVDRYPARKPALAVLAALGMGLGFVMLYTLRPETGTIPWLIAALVLVFTAYSLGTILFYGQSAALAGSSDGLIRLAGYREAGTLGGIILAATAPTALVALGASGSGYSAFGLLLAAVCLIALVVSRPLWRVSAPAERPLSLSELRSSGALGLLGLAFVNALPVAITSTLFLFFVEDRLRLPDLAGPFLILFFLAAGLSVPLWTRASARFGPARVLVPAMGLAIVAFIGAAALPTEAAFGFALICLGSGAALGADMVILPVLFAGALNRAGLQAGRAFGLWSFAAKLALASAAVLLLPLLEISGYRPGATNSDAALTALTLGYAVLPCLIKCVAIVLALQLPRKEVSA</sequence>
<keyword evidence="2" id="KW-1133">Transmembrane helix</keyword>